<feature type="transmembrane region" description="Helical" evidence="7">
    <location>
        <begin position="158"/>
        <end position="178"/>
    </location>
</feature>
<dbReference type="PANTHER" id="PTHR43744">
    <property type="entry name" value="ABC TRANSPORTER PERMEASE PROTEIN MG189-RELATED-RELATED"/>
    <property type="match status" value="1"/>
</dbReference>
<dbReference type="EMBL" id="SDOZ01000002">
    <property type="protein sequence ID" value="RXZ62290.1"/>
    <property type="molecule type" value="Genomic_DNA"/>
</dbReference>
<evidence type="ECO:0000313" key="9">
    <source>
        <dbReference type="EMBL" id="RXZ62290.1"/>
    </source>
</evidence>
<dbReference type="InterPro" id="IPR000515">
    <property type="entry name" value="MetI-like"/>
</dbReference>
<name>A0A4Q2KEG3_9FIRM</name>
<keyword evidence="5 7" id="KW-1133">Transmembrane helix</keyword>
<sequence length="296" mass="33435">MKEIPISSHEFLRRSRSRKKLRETIVLVAKFFVMVLLALFLLFPYIFMVSKSLMNLVDANAPTPMLFPKSGVYFSNYKIFLEYWTYFQNSLIVVLINGIFIPLTGFMAAYPFARRNFKGKNAMFMIMMSTVMLPGAVVMVPTYVMFNAFGLVDNLASQWVTAFFGGGAMNIFLMIQFLRAIPRDYDNAATIDGANMFQIFLYIMLPMCKNVLLFIGISTVIGRWSDFQGPLIYLTTLEKMTIAVAFYKQFSSSGAAAIFSNAKMAMAVCMTFLPMALYLIFQKQMIGGIKIGGLKG</sequence>
<evidence type="ECO:0000256" key="2">
    <source>
        <dbReference type="ARBA" id="ARBA00022448"/>
    </source>
</evidence>
<feature type="transmembrane region" description="Helical" evidence="7">
    <location>
        <begin position="264"/>
        <end position="281"/>
    </location>
</feature>
<keyword evidence="6 7" id="KW-0472">Membrane</keyword>
<feature type="transmembrane region" description="Helical" evidence="7">
    <location>
        <begin position="199"/>
        <end position="221"/>
    </location>
</feature>
<dbReference type="Gene3D" id="1.10.3720.10">
    <property type="entry name" value="MetI-like"/>
    <property type="match status" value="1"/>
</dbReference>
<evidence type="ECO:0000313" key="10">
    <source>
        <dbReference type="Proteomes" id="UP000291269"/>
    </source>
</evidence>
<dbReference type="CDD" id="cd06261">
    <property type="entry name" value="TM_PBP2"/>
    <property type="match status" value="1"/>
</dbReference>
<reference evidence="9 10" key="1">
    <citation type="journal article" date="2019" name="Gut">
        <title>Antibiotics-induced monodominance of a novel gut bacterial order.</title>
        <authorList>
            <person name="Hildebrand F."/>
            <person name="Moitinho-Silva L."/>
            <person name="Blasche S."/>
            <person name="Jahn M.T."/>
            <person name="Gossmann T.I."/>
            <person name="Heuerta-Cepas J."/>
            <person name="Hercog R."/>
            <person name="Luetge M."/>
            <person name="Bahram M."/>
            <person name="Pryszlak A."/>
            <person name="Alves R.J."/>
            <person name="Waszak S.M."/>
            <person name="Zhu A."/>
            <person name="Ye L."/>
            <person name="Costea P.I."/>
            <person name="Aalvink S."/>
            <person name="Belzer C."/>
            <person name="Forslund S.K."/>
            <person name="Sunagawa S."/>
            <person name="Hentschel U."/>
            <person name="Merten C."/>
            <person name="Patil K.R."/>
            <person name="Benes V."/>
            <person name="Bork P."/>
        </authorList>
    </citation>
    <scope>NUCLEOTIDE SEQUENCE [LARGE SCALE GENOMIC DNA]</scope>
    <source>
        <strain evidence="9 10">HDS1380</strain>
    </source>
</reference>
<comment type="similarity">
    <text evidence="7">Belongs to the binding-protein-dependent transport system permease family.</text>
</comment>
<dbReference type="Pfam" id="PF00528">
    <property type="entry name" value="BPD_transp_1"/>
    <property type="match status" value="1"/>
</dbReference>
<proteinExistence type="inferred from homology"/>
<organism evidence="9 10">
    <name type="scientific">Candidatus Borkfalkia ceftriaxoniphila</name>
    <dbReference type="NCBI Taxonomy" id="2508949"/>
    <lineage>
        <taxon>Bacteria</taxon>
        <taxon>Bacillati</taxon>
        <taxon>Bacillota</taxon>
        <taxon>Clostridia</taxon>
        <taxon>Christensenellales</taxon>
        <taxon>Christensenellaceae</taxon>
        <taxon>Candidatus Borkfalkia</taxon>
    </lineage>
</organism>
<keyword evidence="10" id="KW-1185">Reference proteome</keyword>
<feature type="domain" description="ABC transmembrane type-1" evidence="8">
    <location>
        <begin position="87"/>
        <end position="281"/>
    </location>
</feature>
<evidence type="ECO:0000256" key="1">
    <source>
        <dbReference type="ARBA" id="ARBA00004651"/>
    </source>
</evidence>
<dbReference type="RefSeq" id="WP_129225855.1">
    <property type="nucleotide sequence ID" value="NZ_SDOZ01000002.1"/>
</dbReference>
<feature type="transmembrane region" description="Helical" evidence="7">
    <location>
        <begin position="21"/>
        <end position="47"/>
    </location>
</feature>
<dbReference type="SUPFAM" id="SSF161098">
    <property type="entry name" value="MetI-like"/>
    <property type="match status" value="1"/>
</dbReference>
<protein>
    <submittedName>
        <fullName evidence="9">Carbohydrate ABC transporter permease</fullName>
    </submittedName>
</protein>
<dbReference type="GO" id="GO:0005886">
    <property type="term" value="C:plasma membrane"/>
    <property type="evidence" value="ECO:0007669"/>
    <property type="project" value="UniProtKB-SubCell"/>
</dbReference>
<dbReference type="Proteomes" id="UP000291269">
    <property type="component" value="Unassembled WGS sequence"/>
</dbReference>
<comment type="caution">
    <text evidence="9">The sequence shown here is derived from an EMBL/GenBank/DDBJ whole genome shotgun (WGS) entry which is preliminary data.</text>
</comment>
<dbReference type="PROSITE" id="PS50928">
    <property type="entry name" value="ABC_TM1"/>
    <property type="match status" value="1"/>
</dbReference>
<gene>
    <name evidence="9" type="ORF">ESZ91_07810</name>
</gene>
<dbReference type="InterPro" id="IPR035906">
    <property type="entry name" value="MetI-like_sf"/>
</dbReference>
<feature type="transmembrane region" description="Helical" evidence="7">
    <location>
        <begin position="124"/>
        <end position="146"/>
    </location>
</feature>
<evidence type="ECO:0000259" key="8">
    <source>
        <dbReference type="PROSITE" id="PS50928"/>
    </source>
</evidence>
<feature type="transmembrane region" description="Helical" evidence="7">
    <location>
        <begin position="91"/>
        <end position="112"/>
    </location>
</feature>
<keyword evidence="3" id="KW-1003">Cell membrane</keyword>
<evidence type="ECO:0000256" key="7">
    <source>
        <dbReference type="RuleBase" id="RU363032"/>
    </source>
</evidence>
<comment type="subcellular location">
    <subcellularLocation>
        <location evidence="1 7">Cell membrane</location>
        <topology evidence="1 7">Multi-pass membrane protein</topology>
    </subcellularLocation>
</comment>
<keyword evidence="4 7" id="KW-0812">Transmembrane</keyword>
<keyword evidence="2 7" id="KW-0813">Transport</keyword>
<evidence type="ECO:0000256" key="6">
    <source>
        <dbReference type="ARBA" id="ARBA00023136"/>
    </source>
</evidence>
<evidence type="ECO:0000256" key="3">
    <source>
        <dbReference type="ARBA" id="ARBA00022475"/>
    </source>
</evidence>
<dbReference type="AlphaFoldDB" id="A0A4Q2KEG3"/>
<evidence type="ECO:0000256" key="4">
    <source>
        <dbReference type="ARBA" id="ARBA00022692"/>
    </source>
</evidence>
<dbReference type="GO" id="GO:0055085">
    <property type="term" value="P:transmembrane transport"/>
    <property type="evidence" value="ECO:0007669"/>
    <property type="project" value="InterPro"/>
</dbReference>
<accession>A0A4Q2KEG3</accession>
<dbReference type="PANTHER" id="PTHR43744:SF12">
    <property type="entry name" value="ABC TRANSPORTER PERMEASE PROTEIN MG189-RELATED"/>
    <property type="match status" value="1"/>
</dbReference>
<evidence type="ECO:0000256" key="5">
    <source>
        <dbReference type="ARBA" id="ARBA00022989"/>
    </source>
</evidence>
<dbReference type="OrthoDB" id="9787837at2"/>